<comment type="caution">
    <text evidence="3">The sequence shown here is derived from an EMBL/GenBank/DDBJ whole genome shotgun (WGS) entry which is preliminary data.</text>
</comment>
<dbReference type="Pfam" id="PF01535">
    <property type="entry name" value="PPR"/>
    <property type="match status" value="1"/>
</dbReference>
<dbReference type="GO" id="GO:0004672">
    <property type="term" value="F:protein kinase activity"/>
    <property type="evidence" value="ECO:0007669"/>
    <property type="project" value="InterPro"/>
</dbReference>
<dbReference type="Gene3D" id="1.10.510.10">
    <property type="entry name" value="Transferase(Phosphotransferase) domain 1"/>
    <property type="match status" value="1"/>
</dbReference>
<gene>
    <name evidence="3" type="ORF">POM88_025495</name>
</gene>
<dbReference type="PROSITE" id="PS51375">
    <property type="entry name" value="PPR"/>
    <property type="match status" value="1"/>
</dbReference>
<dbReference type="PROSITE" id="PS50011">
    <property type="entry name" value="PROTEIN_KINASE_DOM"/>
    <property type="match status" value="1"/>
</dbReference>
<reference evidence="3" key="1">
    <citation type="submission" date="2023-02" db="EMBL/GenBank/DDBJ databases">
        <title>Genome of toxic invasive species Heracleum sosnowskyi carries increased number of genes despite the absence of recent whole-genome duplications.</title>
        <authorList>
            <person name="Schelkunov M."/>
            <person name="Shtratnikova V."/>
            <person name="Makarenko M."/>
            <person name="Klepikova A."/>
            <person name="Omelchenko D."/>
            <person name="Novikova G."/>
            <person name="Obukhova E."/>
            <person name="Bogdanov V."/>
            <person name="Penin A."/>
            <person name="Logacheva M."/>
        </authorList>
    </citation>
    <scope>NUCLEOTIDE SEQUENCE</scope>
    <source>
        <strain evidence="3">Hsosn_3</strain>
        <tissue evidence="3">Leaf</tissue>
    </source>
</reference>
<dbReference type="AlphaFoldDB" id="A0AAD8MML4"/>
<protein>
    <recommendedName>
        <fullName evidence="2">Protein kinase domain-containing protein</fullName>
    </recommendedName>
</protein>
<dbReference type="PANTHER" id="PTHR47926">
    <property type="entry name" value="PENTATRICOPEPTIDE REPEAT-CONTAINING PROTEIN"/>
    <property type="match status" value="1"/>
</dbReference>
<keyword evidence="4" id="KW-1185">Reference proteome</keyword>
<dbReference type="NCBIfam" id="TIGR00756">
    <property type="entry name" value="PPR"/>
    <property type="match status" value="1"/>
</dbReference>
<dbReference type="EMBL" id="JAUIZM010000006">
    <property type="protein sequence ID" value="KAK1378751.1"/>
    <property type="molecule type" value="Genomic_DNA"/>
</dbReference>
<reference evidence="3" key="2">
    <citation type="submission" date="2023-05" db="EMBL/GenBank/DDBJ databases">
        <authorList>
            <person name="Schelkunov M.I."/>
        </authorList>
    </citation>
    <scope>NUCLEOTIDE SEQUENCE</scope>
    <source>
        <strain evidence="3">Hsosn_3</strain>
        <tissue evidence="3">Leaf</tissue>
    </source>
</reference>
<dbReference type="Pfam" id="PF00069">
    <property type="entry name" value="Pkinase"/>
    <property type="match status" value="1"/>
</dbReference>
<evidence type="ECO:0000313" key="4">
    <source>
        <dbReference type="Proteomes" id="UP001237642"/>
    </source>
</evidence>
<dbReference type="GO" id="GO:0009451">
    <property type="term" value="P:RNA modification"/>
    <property type="evidence" value="ECO:0007669"/>
    <property type="project" value="InterPro"/>
</dbReference>
<feature type="repeat" description="PPR" evidence="1">
    <location>
        <begin position="49"/>
        <end position="83"/>
    </location>
</feature>
<evidence type="ECO:0000256" key="1">
    <source>
        <dbReference type="PROSITE-ProRule" id="PRU00708"/>
    </source>
</evidence>
<dbReference type="Proteomes" id="UP001237642">
    <property type="component" value="Unassembled WGS sequence"/>
</dbReference>
<dbReference type="PANTHER" id="PTHR47926:SF470">
    <property type="entry name" value="DYW DOMAIN-CONTAINING PROTEIN"/>
    <property type="match status" value="1"/>
</dbReference>
<dbReference type="GO" id="GO:0005524">
    <property type="term" value="F:ATP binding"/>
    <property type="evidence" value="ECO:0007669"/>
    <property type="project" value="InterPro"/>
</dbReference>
<feature type="domain" description="Protein kinase" evidence="2">
    <location>
        <begin position="1"/>
        <end position="152"/>
    </location>
</feature>
<dbReference type="InterPro" id="IPR002885">
    <property type="entry name" value="PPR_rpt"/>
</dbReference>
<evidence type="ECO:0000313" key="3">
    <source>
        <dbReference type="EMBL" id="KAK1378751.1"/>
    </source>
</evidence>
<dbReference type="SUPFAM" id="SSF56112">
    <property type="entry name" value="Protein kinase-like (PK-like)"/>
    <property type="match status" value="1"/>
</dbReference>
<sequence>MELCEGGELLDRILAKKSSRYTEKDAARVVRQMLKVAAECHLHGLVHRDMKPENSMLAAYSKNGHPEECLTLCGEMALMGLRPTDATLVTSISAAADIAALPKGREHGFSWRQGYGSQDKVNTALVDMYAKSGSLMVARNLFELLKEKRIIS</sequence>
<dbReference type="InterPro" id="IPR011009">
    <property type="entry name" value="Kinase-like_dom_sf"/>
</dbReference>
<evidence type="ECO:0000259" key="2">
    <source>
        <dbReference type="PROSITE" id="PS50011"/>
    </source>
</evidence>
<accession>A0AAD8MML4</accession>
<dbReference type="GO" id="GO:0003723">
    <property type="term" value="F:RNA binding"/>
    <property type="evidence" value="ECO:0007669"/>
    <property type="project" value="InterPro"/>
</dbReference>
<proteinExistence type="predicted"/>
<dbReference type="InterPro" id="IPR000719">
    <property type="entry name" value="Prot_kinase_dom"/>
</dbReference>
<organism evidence="3 4">
    <name type="scientific">Heracleum sosnowskyi</name>
    <dbReference type="NCBI Taxonomy" id="360622"/>
    <lineage>
        <taxon>Eukaryota</taxon>
        <taxon>Viridiplantae</taxon>
        <taxon>Streptophyta</taxon>
        <taxon>Embryophyta</taxon>
        <taxon>Tracheophyta</taxon>
        <taxon>Spermatophyta</taxon>
        <taxon>Magnoliopsida</taxon>
        <taxon>eudicotyledons</taxon>
        <taxon>Gunneridae</taxon>
        <taxon>Pentapetalae</taxon>
        <taxon>asterids</taxon>
        <taxon>campanulids</taxon>
        <taxon>Apiales</taxon>
        <taxon>Apiaceae</taxon>
        <taxon>Apioideae</taxon>
        <taxon>apioid superclade</taxon>
        <taxon>Tordylieae</taxon>
        <taxon>Tordyliinae</taxon>
        <taxon>Heracleum</taxon>
    </lineage>
</organism>
<name>A0AAD8MML4_9APIA</name>
<dbReference type="InterPro" id="IPR046960">
    <property type="entry name" value="PPR_At4g14850-like_plant"/>
</dbReference>